<dbReference type="EMBL" id="CAMKVN010013401">
    <property type="protein sequence ID" value="CAI2195985.1"/>
    <property type="molecule type" value="Genomic_DNA"/>
</dbReference>
<feature type="domain" description="Myb-like" evidence="1">
    <location>
        <begin position="6"/>
        <end position="65"/>
    </location>
</feature>
<evidence type="ECO:0000259" key="1">
    <source>
        <dbReference type="PROSITE" id="PS50090"/>
    </source>
</evidence>
<gene>
    <name evidence="2" type="ORF">FWILDA_LOCUS17350</name>
</gene>
<comment type="caution">
    <text evidence="2">The sequence shown here is derived from an EMBL/GenBank/DDBJ whole genome shotgun (WGS) entry which is preliminary data.</text>
</comment>
<dbReference type="Gene3D" id="1.10.10.60">
    <property type="entry name" value="Homeodomain-like"/>
    <property type="match status" value="1"/>
</dbReference>
<dbReference type="OrthoDB" id="676304at2759"/>
<name>A0A9W4T6F9_9GLOM</name>
<proteinExistence type="predicted"/>
<dbReference type="PROSITE" id="PS50090">
    <property type="entry name" value="MYB_LIKE"/>
    <property type="match status" value="1"/>
</dbReference>
<protein>
    <submittedName>
        <fullName evidence="2">4086_t:CDS:1</fullName>
    </submittedName>
</protein>
<evidence type="ECO:0000313" key="3">
    <source>
        <dbReference type="Proteomes" id="UP001153678"/>
    </source>
</evidence>
<keyword evidence="3" id="KW-1185">Reference proteome</keyword>
<dbReference type="Proteomes" id="UP001153678">
    <property type="component" value="Unassembled WGS sequence"/>
</dbReference>
<organism evidence="2 3">
    <name type="scientific">Funneliformis geosporum</name>
    <dbReference type="NCBI Taxonomy" id="1117311"/>
    <lineage>
        <taxon>Eukaryota</taxon>
        <taxon>Fungi</taxon>
        <taxon>Fungi incertae sedis</taxon>
        <taxon>Mucoromycota</taxon>
        <taxon>Glomeromycotina</taxon>
        <taxon>Glomeromycetes</taxon>
        <taxon>Glomerales</taxon>
        <taxon>Glomeraceae</taxon>
        <taxon>Funneliformis</taxon>
    </lineage>
</organism>
<dbReference type="InterPro" id="IPR044822">
    <property type="entry name" value="Myb_DNA-bind_4"/>
</dbReference>
<dbReference type="Pfam" id="PF13837">
    <property type="entry name" value="Myb_DNA-bind_4"/>
    <property type="match status" value="1"/>
</dbReference>
<reference evidence="2" key="1">
    <citation type="submission" date="2022-08" db="EMBL/GenBank/DDBJ databases">
        <authorList>
            <person name="Kallberg Y."/>
            <person name="Tangrot J."/>
            <person name="Rosling A."/>
        </authorList>
    </citation>
    <scope>NUCLEOTIDE SEQUENCE</scope>
    <source>
        <strain evidence="2">Wild A</strain>
    </source>
</reference>
<accession>A0A9W4T6F9</accession>
<dbReference type="AlphaFoldDB" id="A0A9W4T6F9"/>
<dbReference type="InterPro" id="IPR001005">
    <property type="entry name" value="SANT/Myb"/>
</dbReference>
<feature type="non-terminal residue" evidence="2">
    <location>
        <position position="75"/>
    </location>
</feature>
<evidence type="ECO:0000313" key="2">
    <source>
        <dbReference type="EMBL" id="CAI2195985.1"/>
    </source>
</evidence>
<sequence>MAGMVWTFDATEDLINLCNEYHKEFKNTLNTEHATIWVEIATKINNIHPAQVTGRQCQVKWVTLVCGYENSRRIR</sequence>